<reference evidence="2" key="1">
    <citation type="journal article" date="2020" name="Nature">
        <title>Giant virus diversity and host interactions through global metagenomics.</title>
        <authorList>
            <person name="Schulz F."/>
            <person name="Roux S."/>
            <person name="Paez-Espino D."/>
            <person name="Jungbluth S."/>
            <person name="Walsh D.A."/>
            <person name="Denef V.J."/>
            <person name="McMahon K.D."/>
            <person name="Konstantinidis K.T."/>
            <person name="Eloe-Fadrosh E.A."/>
            <person name="Kyrpides N.C."/>
            <person name="Woyke T."/>
        </authorList>
    </citation>
    <scope>NUCLEOTIDE SEQUENCE</scope>
    <source>
        <strain evidence="2">GVMAG-M-3300023174-60</strain>
    </source>
</reference>
<proteinExistence type="predicted"/>
<keyword evidence="1" id="KW-0812">Transmembrane</keyword>
<evidence type="ECO:0000313" key="2">
    <source>
        <dbReference type="EMBL" id="QHT20119.1"/>
    </source>
</evidence>
<keyword evidence="1" id="KW-0472">Membrane</keyword>
<evidence type="ECO:0000256" key="1">
    <source>
        <dbReference type="SAM" id="Phobius"/>
    </source>
</evidence>
<organism evidence="2">
    <name type="scientific">viral metagenome</name>
    <dbReference type="NCBI Taxonomy" id="1070528"/>
    <lineage>
        <taxon>unclassified sequences</taxon>
        <taxon>metagenomes</taxon>
        <taxon>organismal metagenomes</taxon>
    </lineage>
</organism>
<feature type="transmembrane region" description="Helical" evidence="1">
    <location>
        <begin position="6"/>
        <end position="24"/>
    </location>
</feature>
<accession>A0A6C0DVS3</accession>
<protein>
    <submittedName>
        <fullName evidence="2">Uncharacterized protein</fullName>
    </submittedName>
</protein>
<dbReference type="AlphaFoldDB" id="A0A6C0DVS3"/>
<name>A0A6C0DVS3_9ZZZZ</name>
<sequence length="96" mass="11043">MDKTLIILYLIAISVIGFLLYSITKKAQPVRVTQVMNKLPPLQSFETHWWGYGWRPWWRKYGGVPGFNPVEGEPLPDPKMPVAPKPLVVNTKPVHY</sequence>
<dbReference type="EMBL" id="MN739677">
    <property type="protein sequence ID" value="QHT20119.1"/>
    <property type="molecule type" value="Genomic_DNA"/>
</dbReference>
<keyword evidence="1" id="KW-1133">Transmembrane helix</keyword>